<protein>
    <submittedName>
        <fullName evidence="2">Regulatory protein, luxR family</fullName>
    </submittedName>
</protein>
<organism evidence="2 3">
    <name type="scientific">Sediminibacterium ginsengisoli</name>
    <dbReference type="NCBI Taxonomy" id="413434"/>
    <lineage>
        <taxon>Bacteria</taxon>
        <taxon>Pseudomonadati</taxon>
        <taxon>Bacteroidota</taxon>
        <taxon>Chitinophagia</taxon>
        <taxon>Chitinophagales</taxon>
        <taxon>Chitinophagaceae</taxon>
        <taxon>Sediminibacterium</taxon>
    </lineage>
</organism>
<dbReference type="PROSITE" id="PS50043">
    <property type="entry name" value="HTH_LUXR_2"/>
    <property type="match status" value="1"/>
</dbReference>
<dbReference type="InterPro" id="IPR000792">
    <property type="entry name" value="Tscrpt_reg_LuxR_C"/>
</dbReference>
<dbReference type="InterPro" id="IPR016032">
    <property type="entry name" value="Sig_transdc_resp-reg_C-effctor"/>
</dbReference>
<sequence>MLIIVLICTPMKAVVFKPKEIQIIKLICRQYSTREIGEKMGISHRTIEGCRERILEKTKAKNMVGIAIYAIKNGIHKI</sequence>
<dbReference type="Pfam" id="PF00196">
    <property type="entry name" value="GerE"/>
    <property type="match status" value="1"/>
</dbReference>
<accession>A0A1T4K733</accession>
<proteinExistence type="predicted"/>
<dbReference type="InterPro" id="IPR036388">
    <property type="entry name" value="WH-like_DNA-bd_sf"/>
</dbReference>
<evidence type="ECO:0000259" key="1">
    <source>
        <dbReference type="PROSITE" id="PS50043"/>
    </source>
</evidence>
<feature type="domain" description="HTH luxR-type" evidence="1">
    <location>
        <begin position="9"/>
        <end position="74"/>
    </location>
</feature>
<reference evidence="2 3" key="1">
    <citation type="submission" date="2017-02" db="EMBL/GenBank/DDBJ databases">
        <authorList>
            <person name="Peterson S.W."/>
        </authorList>
    </citation>
    <scope>NUCLEOTIDE SEQUENCE [LARGE SCALE GENOMIC DNA]</scope>
    <source>
        <strain evidence="2 3">DSM 22335</strain>
    </source>
</reference>
<dbReference type="SUPFAM" id="SSF46894">
    <property type="entry name" value="C-terminal effector domain of the bipartite response regulators"/>
    <property type="match status" value="1"/>
</dbReference>
<dbReference type="STRING" id="413434.SAMN04488132_101502"/>
<evidence type="ECO:0000313" key="2">
    <source>
        <dbReference type="EMBL" id="SJZ38221.1"/>
    </source>
</evidence>
<evidence type="ECO:0000313" key="3">
    <source>
        <dbReference type="Proteomes" id="UP000190888"/>
    </source>
</evidence>
<dbReference type="AlphaFoldDB" id="A0A1T4K733"/>
<dbReference type="GO" id="GO:0006355">
    <property type="term" value="P:regulation of DNA-templated transcription"/>
    <property type="evidence" value="ECO:0007669"/>
    <property type="project" value="InterPro"/>
</dbReference>
<keyword evidence="3" id="KW-1185">Reference proteome</keyword>
<dbReference type="Gene3D" id="1.10.10.10">
    <property type="entry name" value="Winged helix-like DNA-binding domain superfamily/Winged helix DNA-binding domain"/>
    <property type="match status" value="1"/>
</dbReference>
<name>A0A1T4K733_9BACT</name>
<dbReference type="EMBL" id="FUWH01000001">
    <property type="protein sequence ID" value="SJZ38221.1"/>
    <property type="molecule type" value="Genomic_DNA"/>
</dbReference>
<gene>
    <name evidence="2" type="ORF">SAMN04488132_101502</name>
</gene>
<dbReference type="Proteomes" id="UP000190888">
    <property type="component" value="Unassembled WGS sequence"/>
</dbReference>
<dbReference type="SMART" id="SM00421">
    <property type="entry name" value="HTH_LUXR"/>
    <property type="match status" value="1"/>
</dbReference>
<dbReference type="GO" id="GO:0003677">
    <property type="term" value="F:DNA binding"/>
    <property type="evidence" value="ECO:0007669"/>
    <property type="project" value="InterPro"/>
</dbReference>